<evidence type="ECO:0000313" key="3">
    <source>
        <dbReference type="Proteomes" id="UP000606194"/>
    </source>
</evidence>
<comment type="caution">
    <text evidence="2">The sequence shown here is derived from an EMBL/GenBank/DDBJ whole genome shotgun (WGS) entry which is preliminary data.</text>
</comment>
<reference evidence="2" key="2">
    <citation type="submission" date="2020-09" db="EMBL/GenBank/DDBJ databases">
        <authorList>
            <person name="Sun Q."/>
            <person name="Ohkuma M."/>
        </authorList>
    </citation>
    <scope>NUCLEOTIDE SEQUENCE</scope>
    <source>
        <strain evidence="2">JCM 4386</strain>
    </source>
</reference>
<dbReference type="AlphaFoldDB" id="A0A918FYK7"/>
<organism evidence="2 3">
    <name type="scientific">Streptomyces humidus</name>
    <dbReference type="NCBI Taxonomy" id="52259"/>
    <lineage>
        <taxon>Bacteria</taxon>
        <taxon>Bacillati</taxon>
        <taxon>Actinomycetota</taxon>
        <taxon>Actinomycetes</taxon>
        <taxon>Kitasatosporales</taxon>
        <taxon>Streptomycetaceae</taxon>
        <taxon>Streptomyces</taxon>
    </lineage>
</organism>
<protein>
    <submittedName>
        <fullName evidence="2">Uncharacterized protein</fullName>
    </submittedName>
</protein>
<evidence type="ECO:0000313" key="2">
    <source>
        <dbReference type="EMBL" id="GGS04884.1"/>
    </source>
</evidence>
<proteinExistence type="predicted"/>
<sequence>MVTLGKIAVSRLVTCTLVPVAIGMHTVTTAEEHIRSQQPETADFPQGTLTGRGPVYKPSARLQASADNQGCGRAVHRHGPFPTMHDVVRLRGRRRGGDVDDRRP</sequence>
<reference evidence="2" key="1">
    <citation type="journal article" date="2014" name="Int. J. Syst. Evol. Microbiol.">
        <title>Complete genome sequence of Corynebacterium casei LMG S-19264T (=DSM 44701T), isolated from a smear-ripened cheese.</title>
        <authorList>
            <consortium name="US DOE Joint Genome Institute (JGI-PGF)"/>
            <person name="Walter F."/>
            <person name="Albersmeier A."/>
            <person name="Kalinowski J."/>
            <person name="Ruckert C."/>
        </authorList>
    </citation>
    <scope>NUCLEOTIDE SEQUENCE</scope>
    <source>
        <strain evidence="2">JCM 4386</strain>
    </source>
</reference>
<accession>A0A918FYK7</accession>
<dbReference type="EMBL" id="BMTL01000021">
    <property type="protein sequence ID" value="GGS04884.1"/>
    <property type="molecule type" value="Genomic_DNA"/>
</dbReference>
<feature type="region of interest" description="Disordered" evidence="1">
    <location>
        <begin position="33"/>
        <end position="54"/>
    </location>
</feature>
<keyword evidence="3" id="KW-1185">Reference proteome</keyword>
<evidence type="ECO:0000256" key="1">
    <source>
        <dbReference type="SAM" id="MobiDB-lite"/>
    </source>
</evidence>
<name>A0A918FYK7_9ACTN</name>
<dbReference type="Proteomes" id="UP000606194">
    <property type="component" value="Unassembled WGS sequence"/>
</dbReference>
<gene>
    <name evidence="2" type="ORF">GCM10010269_49820</name>
</gene>